<protein>
    <submittedName>
        <fullName evidence="2">Uncharacterized protein</fullName>
    </submittedName>
</protein>
<gene>
    <name evidence="2" type="ORF">FF011L_53010</name>
</gene>
<evidence type="ECO:0000313" key="3">
    <source>
        <dbReference type="Proteomes" id="UP000320672"/>
    </source>
</evidence>
<dbReference type="KEGG" id="rml:FF011L_53010"/>
<evidence type="ECO:0000256" key="1">
    <source>
        <dbReference type="SAM" id="SignalP"/>
    </source>
</evidence>
<organism evidence="2 3">
    <name type="scientific">Roseimaritima multifibrata</name>
    <dbReference type="NCBI Taxonomy" id="1930274"/>
    <lineage>
        <taxon>Bacteria</taxon>
        <taxon>Pseudomonadati</taxon>
        <taxon>Planctomycetota</taxon>
        <taxon>Planctomycetia</taxon>
        <taxon>Pirellulales</taxon>
        <taxon>Pirellulaceae</taxon>
        <taxon>Roseimaritima</taxon>
    </lineage>
</organism>
<dbReference type="EMBL" id="CP036262">
    <property type="protein sequence ID" value="QDS96490.1"/>
    <property type="molecule type" value="Genomic_DNA"/>
</dbReference>
<keyword evidence="1" id="KW-0732">Signal</keyword>
<dbReference type="AlphaFoldDB" id="A0A517MNN7"/>
<feature type="signal peptide" evidence="1">
    <location>
        <begin position="1"/>
        <end position="27"/>
    </location>
</feature>
<dbReference type="RefSeq" id="WP_145354626.1">
    <property type="nucleotide sequence ID" value="NZ_CP036262.1"/>
</dbReference>
<reference evidence="2 3" key="1">
    <citation type="submission" date="2019-02" db="EMBL/GenBank/DDBJ databases">
        <title>Deep-cultivation of Planctomycetes and their phenomic and genomic characterization uncovers novel biology.</title>
        <authorList>
            <person name="Wiegand S."/>
            <person name="Jogler M."/>
            <person name="Boedeker C."/>
            <person name="Pinto D."/>
            <person name="Vollmers J."/>
            <person name="Rivas-Marin E."/>
            <person name="Kohn T."/>
            <person name="Peeters S.H."/>
            <person name="Heuer A."/>
            <person name="Rast P."/>
            <person name="Oberbeckmann S."/>
            <person name="Bunk B."/>
            <person name="Jeske O."/>
            <person name="Meyerdierks A."/>
            <person name="Storesund J.E."/>
            <person name="Kallscheuer N."/>
            <person name="Luecker S."/>
            <person name="Lage O.M."/>
            <person name="Pohl T."/>
            <person name="Merkel B.J."/>
            <person name="Hornburger P."/>
            <person name="Mueller R.-W."/>
            <person name="Bruemmer F."/>
            <person name="Labrenz M."/>
            <person name="Spormann A.M."/>
            <person name="Op den Camp H."/>
            <person name="Overmann J."/>
            <person name="Amann R."/>
            <person name="Jetten M.S.M."/>
            <person name="Mascher T."/>
            <person name="Medema M.H."/>
            <person name="Devos D.P."/>
            <person name="Kaster A.-K."/>
            <person name="Ovreas L."/>
            <person name="Rohde M."/>
            <person name="Galperin M.Y."/>
            <person name="Jogler C."/>
        </authorList>
    </citation>
    <scope>NUCLEOTIDE SEQUENCE [LARGE SCALE GENOMIC DNA]</scope>
    <source>
        <strain evidence="2 3">FF011L</strain>
    </source>
</reference>
<sequence length="124" mass="13991" precursor="true">MSAQWKSFLTCLCLTGTLLISASTATAQDPFGAIVEEDPNTTLFAAPTPESYAEEQKSQVPSYAEMKRILHFHQRIQYMNRVETALRHGYHPSRPPGVVTPSMTSRYPSYNTLFIPVYTNYIGR</sequence>
<feature type="chain" id="PRO_5022228839" evidence="1">
    <location>
        <begin position="28"/>
        <end position="124"/>
    </location>
</feature>
<name>A0A517MNN7_9BACT</name>
<proteinExistence type="predicted"/>
<accession>A0A517MNN7</accession>
<evidence type="ECO:0000313" key="2">
    <source>
        <dbReference type="EMBL" id="QDS96490.1"/>
    </source>
</evidence>
<dbReference type="OrthoDB" id="9985573at2"/>
<keyword evidence="3" id="KW-1185">Reference proteome</keyword>
<dbReference type="Proteomes" id="UP000320672">
    <property type="component" value="Chromosome"/>
</dbReference>